<comment type="similarity">
    <text evidence="1 2">Belongs to the phospholipid scramblase family.</text>
</comment>
<protein>
    <recommendedName>
        <fullName evidence="2">Phospholipid scramblase</fullName>
    </recommendedName>
</protein>
<name>Q235W9_TETTS</name>
<dbReference type="STRING" id="312017.Q235W9"/>
<dbReference type="Proteomes" id="UP000009168">
    <property type="component" value="Unassembled WGS sequence"/>
</dbReference>
<dbReference type="EMBL" id="GG662749">
    <property type="protein sequence ID" value="EAR92631.2"/>
    <property type="molecule type" value="Genomic_DNA"/>
</dbReference>
<dbReference type="InterPro" id="IPR005552">
    <property type="entry name" value="Scramblase"/>
</dbReference>
<dbReference type="RefSeq" id="XP_001012876.2">
    <property type="nucleotide sequence ID" value="XM_001012876.3"/>
</dbReference>
<organism evidence="3 4">
    <name type="scientific">Tetrahymena thermophila (strain SB210)</name>
    <dbReference type="NCBI Taxonomy" id="312017"/>
    <lineage>
        <taxon>Eukaryota</taxon>
        <taxon>Sar</taxon>
        <taxon>Alveolata</taxon>
        <taxon>Ciliophora</taxon>
        <taxon>Intramacronucleata</taxon>
        <taxon>Oligohymenophorea</taxon>
        <taxon>Hymenostomatida</taxon>
        <taxon>Tetrahymenina</taxon>
        <taxon>Tetrahymenidae</taxon>
        <taxon>Tetrahymena</taxon>
    </lineage>
</organism>
<sequence length="239" mass="27382">MSDQTELANAKHVLIKQRIEWLEIIPCYEEENSYEIHTCASDFTSPSQNPIATVIEKRGSLCCLFCCKAFREYENEYQHSGLTVATSHRPYKIPICQYAFIPLCKPEIDVQRGGQHIGKAEWPCWHPCWPARGLLSCQEFDIKDAQGNIIYNITANCLQLGFICPVLGILEPCKTREYEIRNADKVVVGKIVNIYNGILEECCTRADQFGIQFPDDCTVEQKLLIIETAVFLDYLQYWA</sequence>
<accession>Q235W9</accession>
<evidence type="ECO:0000313" key="3">
    <source>
        <dbReference type="EMBL" id="EAR92631.2"/>
    </source>
</evidence>
<evidence type="ECO:0000256" key="1">
    <source>
        <dbReference type="ARBA" id="ARBA00005350"/>
    </source>
</evidence>
<proteinExistence type="inferred from homology"/>
<dbReference type="PANTHER" id="PTHR23248:SF9">
    <property type="entry name" value="PHOSPHOLIPID SCRAMBLASE"/>
    <property type="match status" value="1"/>
</dbReference>
<dbReference type="OrthoDB" id="191150at2759"/>
<dbReference type="GeneID" id="7844490"/>
<gene>
    <name evidence="3" type="ORF">TTHERM_00094220</name>
</gene>
<dbReference type="Pfam" id="PF03803">
    <property type="entry name" value="Scramblase"/>
    <property type="match status" value="1"/>
</dbReference>
<dbReference type="AlphaFoldDB" id="Q235W9"/>
<dbReference type="GO" id="GO:0005886">
    <property type="term" value="C:plasma membrane"/>
    <property type="evidence" value="ECO:0007669"/>
    <property type="project" value="TreeGrafter"/>
</dbReference>
<dbReference type="OMA" id="DCIECIC"/>
<evidence type="ECO:0000256" key="2">
    <source>
        <dbReference type="RuleBase" id="RU363116"/>
    </source>
</evidence>
<evidence type="ECO:0000313" key="4">
    <source>
        <dbReference type="Proteomes" id="UP000009168"/>
    </source>
</evidence>
<dbReference type="PANTHER" id="PTHR23248">
    <property type="entry name" value="PHOSPHOLIPID SCRAMBLASE-RELATED"/>
    <property type="match status" value="1"/>
</dbReference>
<dbReference type="KEGG" id="tet:TTHERM_00094220"/>
<dbReference type="GO" id="GO:0017128">
    <property type="term" value="F:phospholipid scramblase activity"/>
    <property type="evidence" value="ECO:0007669"/>
    <property type="project" value="InterPro"/>
</dbReference>
<reference evidence="4" key="1">
    <citation type="journal article" date="2006" name="PLoS Biol.">
        <title>Macronuclear genome sequence of the ciliate Tetrahymena thermophila, a model eukaryote.</title>
        <authorList>
            <person name="Eisen J.A."/>
            <person name="Coyne R.S."/>
            <person name="Wu M."/>
            <person name="Wu D."/>
            <person name="Thiagarajan M."/>
            <person name="Wortman J.R."/>
            <person name="Badger J.H."/>
            <person name="Ren Q."/>
            <person name="Amedeo P."/>
            <person name="Jones K.M."/>
            <person name="Tallon L.J."/>
            <person name="Delcher A.L."/>
            <person name="Salzberg S.L."/>
            <person name="Silva J.C."/>
            <person name="Haas B.J."/>
            <person name="Majoros W.H."/>
            <person name="Farzad M."/>
            <person name="Carlton J.M."/>
            <person name="Smith R.K. Jr."/>
            <person name="Garg J."/>
            <person name="Pearlman R.E."/>
            <person name="Karrer K.M."/>
            <person name="Sun L."/>
            <person name="Manning G."/>
            <person name="Elde N.C."/>
            <person name="Turkewitz A.P."/>
            <person name="Asai D.J."/>
            <person name="Wilkes D.E."/>
            <person name="Wang Y."/>
            <person name="Cai H."/>
            <person name="Collins K."/>
            <person name="Stewart B.A."/>
            <person name="Lee S.R."/>
            <person name="Wilamowska K."/>
            <person name="Weinberg Z."/>
            <person name="Ruzzo W.L."/>
            <person name="Wloga D."/>
            <person name="Gaertig J."/>
            <person name="Frankel J."/>
            <person name="Tsao C.-C."/>
            <person name="Gorovsky M.A."/>
            <person name="Keeling P.J."/>
            <person name="Waller R.F."/>
            <person name="Patron N.J."/>
            <person name="Cherry J.M."/>
            <person name="Stover N.A."/>
            <person name="Krieger C.J."/>
            <person name="del Toro C."/>
            <person name="Ryder H.F."/>
            <person name="Williamson S.C."/>
            <person name="Barbeau R.A."/>
            <person name="Hamilton E.P."/>
            <person name="Orias E."/>
        </authorList>
    </citation>
    <scope>NUCLEOTIDE SEQUENCE [LARGE SCALE GENOMIC DNA]</scope>
    <source>
        <strain evidence="4">SB210</strain>
    </source>
</reference>
<dbReference type="InParanoid" id="Q235W9"/>
<dbReference type="eggNOG" id="KOG0621">
    <property type="taxonomic scope" value="Eukaryota"/>
</dbReference>
<keyword evidence="4" id="KW-1185">Reference proteome</keyword>
<dbReference type="HOGENOM" id="CLU_1158397_0_0_1"/>